<organism evidence="2 3">
    <name type="scientific">Prorocentrum cordatum</name>
    <dbReference type="NCBI Taxonomy" id="2364126"/>
    <lineage>
        <taxon>Eukaryota</taxon>
        <taxon>Sar</taxon>
        <taxon>Alveolata</taxon>
        <taxon>Dinophyceae</taxon>
        <taxon>Prorocentrales</taxon>
        <taxon>Prorocentraceae</taxon>
        <taxon>Prorocentrum</taxon>
    </lineage>
</organism>
<proteinExistence type="predicted"/>
<feature type="compositionally biased region" description="Basic residues" evidence="1">
    <location>
        <begin position="1"/>
        <end position="11"/>
    </location>
</feature>
<sequence>MLSLLGRRRRAPACVSARGDADPQGKGETRALLVCPMAPAAPSRCTTHRSEEVDFPPPAGRTTRTASTHQYDPPVVPVGAYYRLGKFSPNAATLSDAAA</sequence>
<accession>A0ABN9QGR3</accession>
<evidence type="ECO:0000313" key="3">
    <source>
        <dbReference type="Proteomes" id="UP001189429"/>
    </source>
</evidence>
<evidence type="ECO:0000256" key="1">
    <source>
        <dbReference type="SAM" id="MobiDB-lite"/>
    </source>
</evidence>
<protein>
    <submittedName>
        <fullName evidence="2">Uncharacterized protein</fullName>
    </submittedName>
</protein>
<reference evidence="2" key="1">
    <citation type="submission" date="2023-10" db="EMBL/GenBank/DDBJ databases">
        <authorList>
            <person name="Chen Y."/>
            <person name="Shah S."/>
            <person name="Dougan E. K."/>
            <person name="Thang M."/>
            <person name="Chan C."/>
        </authorList>
    </citation>
    <scope>NUCLEOTIDE SEQUENCE [LARGE SCALE GENOMIC DNA]</scope>
</reference>
<name>A0ABN9QGR3_9DINO</name>
<keyword evidence="3" id="KW-1185">Reference proteome</keyword>
<gene>
    <name evidence="2" type="ORF">PCOR1329_LOCUS11780</name>
</gene>
<feature type="region of interest" description="Disordered" evidence="1">
    <location>
        <begin position="1"/>
        <end position="26"/>
    </location>
</feature>
<comment type="caution">
    <text evidence="2">The sequence shown here is derived from an EMBL/GenBank/DDBJ whole genome shotgun (WGS) entry which is preliminary data.</text>
</comment>
<dbReference type="Proteomes" id="UP001189429">
    <property type="component" value="Unassembled WGS sequence"/>
</dbReference>
<feature type="region of interest" description="Disordered" evidence="1">
    <location>
        <begin position="42"/>
        <end position="73"/>
    </location>
</feature>
<dbReference type="EMBL" id="CAUYUJ010003403">
    <property type="protein sequence ID" value="CAK0805190.1"/>
    <property type="molecule type" value="Genomic_DNA"/>
</dbReference>
<evidence type="ECO:0000313" key="2">
    <source>
        <dbReference type="EMBL" id="CAK0805190.1"/>
    </source>
</evidence>